<organism evidence="3 4">
    <name type="scientific">Fonsecaea multimorphosa CBS 102226</name>
    <dbReference type="NCBI Taxonomy" id="1442371"/>
    <lineage>
        <taxon>Eukaryota</taxon>
        <taxon>Fungi</taxon>
        <taxon>Dikarya</taxon>
        <taxon>Ascomycota</taxon>
        <taxon>Pezizomycotina</taxon>
        <taxon>Eurotiomycetes</taxon>
        <taxon>Chaetothyriomycetidae</taxon>
        <taxon>Chaetothyriales</taxon>
        <taxon>Herpotrichiellaceae</taxon>
        <taxon>Fonsecaea</taxon>
    </lineage>
</organism>
<dbReference type="Proteomes" id="UP000053411">
    <property type="component" value="Unassembled WGS sequence"/>
</dbReference>
<feature type="region of interest" description="Disordered" evidence="1">
    <location>
        <begin position="456"/>
        <end position="633"/>
    </location>
</feature>
<feature type="compositionally biased region" description="Low complexity" evidence="1">
    <location>
        <begin position="234"/>
        <end position="254"/>
    </location>
</feature>
<keyword evidence="2" id="KW-0812">Transmembrane</keyword>
<feature type="transmembrane region" description="Helical" evidence="2">
    <location>
        <begin position="331"/>
        <end position="353"/>
    </location>
</feature>
<feature type="compositionally biased region" description="Low complexity" evidence="1">
    <location>
        <begin position="413"/>
        <end position="430"/>
    </location>
</feature>
<protein>
    <submittedName>
        <fullName evidence="3">Uncharacterized protein</fullName>
    </submittedName>
</protein>
<evidence type="ECO:0000256" key="1">
    <source>
        <dbReference type="SAM" id="MobiDB-lite"/>
    </source>
</evidence>
<proteinExistence type="predicted"/>
<feature type="compositionally biased region" description="Low complexity" evidence="1">
    <location>
        <begin position="262"/>
        <end position="284"/>
    </location>
</feature>
<dbReference type="AlphaFoldDB" id="A0A0D2HEA0"/>
<evidence type="ECO:0000313" key="4">
    <source>
        <dbReference type="Proteomes" id="UP000053411"/>
    </source>
</evidence>
<dbReference type="EMBL" id="KN848067">
    <property type="protein sequence ID" value="KIY00216.1"/>
    <property type="molecule type" value="Genomic_DNA"/>
</dbReference>
<keyword evidence="2" id="KW-0472">Membrane</keyword>
<reference evidence="3 4" key="1">
    <citation type="submission" date="2015-01" db="EMBL/GenBank/DDBJ databases">
        <title>The Genome Sequence of Fonsecaea multimorphosa CBS 102226.</title>
        <authorList>
            <consortium name="The Broad Institute Genomics Platform"/>
            <person name="Cuomo C."/>
            <person name="de Hoog S."/>
            <person name="Gorbushina A."/>
            <person name="Stielow B."/>
            <person name="Teixiera M."/>
            <person name="Abouelleil A."/>
            <person name="Chapman S.B."/>
            <person name="Priest M."/>
            <person name="Young S.K."/>
            <person name="Wortman J."/>
            <person name="Nusbaum C."/>
            <person name="Birren B."/>
        </authorList>
    </citation>
    <scope>NUCLEOTIDE SEQUENCE [LARGE SCALE GENOMIC DNA]</scope>
    <source>
        <strain evidence="3 4">CBS 102226</strain>
    </source>
</reference>
<keyword evidence="4" id="KW-1185">Reference proteome</keyword>
<evidence type="ECO:0000256" key="2">
    <source>
        <dbReference type="SAM" id="Phobius"/>
    </source>
</evidence>
<feature type="region of interest" description="Disordered" evidence="1">
    <location>
        <begin position="1"/>
        <end position="25"/>
    </location>
</feature>
<dbReference type="OrthoDB" id="5421784at2759"/>
<feature type="compositionally biased region" description="Gly residues" evidence="1">
    <location>
        <begin position="310"/>
        <end position="322"/>
    </location>
</feature>
<feature type="compositionally biased region" description="Low complexity" evidence="1">
    <location>
        <begin position="296"/>
        <end position="309"/>
    </location>
</feature>
<keyword evidence="2" id="KW-1133">Transmembrane helix</keyword>
<dbReference type="VEuPathDB" id="FungiDB:Z520_03901"/>
<dbReference type="RefSeq" id="XP_016634338.1">
    <property type="nucleotide sequence ID" value="XM_016774411.1"/>
</dbReference>
<feature type="compositionally biased region" description="Polar residues" evidence="1">
    <location>
        <begin position="512"/>
        <end position="530"/>
    </location>
</feature>
<feature type="region of interest" description="Disordered" evidence="1">
    <location>
        <begin position="227"/>
        <end position="326"/>
    </location>
</feature>
<dbReference type="GeneID" id="27709647"/>
<sequence>MMERPAKRLKITNPDVRNPRDTGSRMTEGLFTSELGMQGDDTDNTVQPTRTISLSDFQRQNVFGSYQHAPRPVLPRRNAGIYLFPRAPDATVTASVVEVNVNDGTSTSKITEVTVATTGTVVSLSEVGSLTTEVSLTIPGVSNSTSVNGSSTDSSQKTITTPPITSADTSTITSSTSILSPGQSITSQSTNGTITSSGTTGTAERTVTVTATSTFELSVVNGTVIATDTGFDASPTSTTEVGTTGSSSSSTSNTFVFGDLNSTPTPSSDSSTSSDPSASGTSSDYFTNGPGGGAAGSPTATTDSAATSGSGSGSGSGGGGSPGLTPTQQQVVGGVVGGVAGVALTLVIILFILRWYRRRLKARGQLPEQIAARDLAAGNGDGGGEAYPMSQRSSTTPLAVAMAHGLKRLRPRSSQTLGTTATGTTESSAPESERGFQRIAGRKIAPVLSSGGDPYGGNFGAFEKDAGVGPSDMPQIPERGLSEASFYQDNRGFYGGKGTPTPPQLPSSPTTANTPAKTGDLSTPVGTASSARDFAEPPHAPSVLNSSQISLHTPSRPEGYAIMRPSPARTPVTLSPAASSIRLPIQQPPTMDEEAPPLPPMLRDGVGRSLASQDGSRVSKSSGRSAGRFTENM</sequence>
<name>A0A0D2HEA0_9EURO</name>
<feature type="compositionally biased region" description="Polar residues" evidence="1">
    <location>
        <begin position="610"/>
        <end position="624"/>
    </location>
</feature>
<evidence type="ECO:0000313" key="3">
    <source>
        <dbReference type="EMBL" id="KIY00216.1"/>
    </source>
</evidence>
<feature type="region of interest" description="Disordered" evidence="1">
    <location>
        <begin position="410"/>
        <end position="435"/>
    </location>
</feature>
<feature type="compositionally biased region" description="Polar residues" evidence="1">
    <location>
        <begin position="543"/>
        <end position="553"/>
    </location>
</feature>
<accession>A0A0D2HEA0</accession>
<dbReference type="STRING" id="1442371.A0A0D2HEA0"/>
<gene>
    <name evidence="3" type="ORF">Z520_03901</name>
</gene>
<feature type="region of interest" description="Disordered" evidence="1">
    <location>
        <begin position="141"/>
        <end position="202"/>
    </location>
</feature>